<protein>
    <submittedName>
        <fullName evidence="2">SRPBCC family protein</fullName>
    </submittedName>
</protein>
<dbReference type="Proteomes" id="UP000288711">
    <property type="component" value="Unassembled WGS sequence"/>
</dbReference>
<gene>
    <name evidence="1" type="ORF">B277_03540</name>
    <name evidence="2" type="ORF">CWN80_03270</name>
</gene>
<dbReference type="EMBL" id="ALWX01000014">
    <property type="protein sequence ID" value="EKA62092.1"/>
    <property type="molecule type" value="Genomic_DNA"/>
</dbReference>
<dbReference type="Proteomes" id="UP000004474">
    <property type="component" value="Unassembled WGS sequence"/>
</dbReference>
<dbReference type="InterPro" id="IPR023393">
    <property type="entry name" value="START-like_dom_sf"/>
</dbReference>
<reference evidence="2" key="3">
    <citation type="submission" date="2017-11" db="EMBL/GenBank/DDBJ databases">
        <authorList>
            <person name="Seuylemezian A."/>
            <person name="Cooper K."/>
            <person name="Vaishampayan P."/>
        </authorList>
    </citation>
    <scope>NUCLEOTIDE SEQUENCE</scope>
    <source>
        <strain evidence="2">PVAS-1</strain>
    </source>
</reference>
<reference evidence="1 3" key="2">
    <citation type="journal article" date="2012" name="J. Bacteriol.">
        <title>Genome Sequence of Janibacter hoylei MTCC8307, Isolated from the Stratospheric Air.</title>
        <authorList>
            <person name="Pawar S.P."/>
            <person name="Dhotre D.P."/>
            <person name="Shetty S.A."/>
            <person name="Chowdhury S.P."/>
            <person name="Chaudhari B.L."/>
            <person name="Shouche Y.S."/>
        </authorList>
    </citation>
    <scope>NUCLEOTIDE SEQUENCE [LARGE SCALE GENOMIC DNA]</scope>
    <source>
        <strain evidence="1 3">PVAS-1</strain>
    </source>
</reference>
<name>K1E9G7_9MICO</name>
<evidence type="ECO:0000313" key="3">
    <source>
        <dbReference type="Proteomes" id="UP000004474"/>
    </source>
</evidence>
<dbReference type="EMBL" id="PIPF01000002">
    <property type="protein sequence ID" value="RWU85181.1"/>
    <property type="molecule type" value="Genomic_DNA"/>
</dbReference>
<dbReference type="CDD" id="cd07812">
    <property type="entry name" value="SRPBCC"/>
    <property type="match status" value="1"/>
</dbReference>
<dbReference type="STRING" id="1210046.B277_03540"/>
<evidence type="ECO:0000313" key="4">
    <source>
        <dbReference type="Proteomes" id="UP000288711"/>
    </source>
</evidence>
<dbReference type="InterPro" id="IPR019587">
    <property type="entry name" value="Polyketide_cyclase/dehydratase"/>
</dbReference>
<dbReference type="SUPFAM" id="SSF55961">
    <property type="entry name" value="Bet v1-like"/>
    <property type="match status" value="1"/>
</dbReference>
<sequence length="150" mass="16752">MSENTTVINASIDDVWSVLSDGWLYPLWVVGASRMRDVDPDWPAVGSRIHHSVGAWPALIHDHTRVLAQQPHESITLRARAWPMGEAKVHITVTPVDDRTEVTMVEDVVSGPGLLVPGIARQPGLKWRNSETLRRLRLLVEGRAGRTQTR</sequence>
<dbReference type="RefSeq" id="WP_007925195.1">
    <property type="nucleotide sequence ID" value="NZ_ALWX01000014.1"/>
</dbReference>
<comment type="caution">
    <text evidence="1">The sequence shown here is derived from an EMBL/GenBank/DDBJ whole genome shotgun (WGS) entry which is preliminary data.</text>
</comment>
<dbReference type="eggNOG" id="COG3832">
    <property type="taxonomic scope" value="Bacteria"/>
</dbReference>
<dbReference type="OrthoDB" id="4483486at2"/>
<evidence type="ECO:0000313" key="2">
    <source>
        <dbReference type="EMBL" id="RWU85181.1"/>
    </source>
</evidence>
<dbReference type="PATRIC" id="fig|1210046.3.peg.681"/>
<dbReference type="AlphaFoldDB" id="K1E9G7"/>
<keyword evidence="4" id="KW-1185">Reference proteome</keyword>
<accession>K1E9G7</accession>
<reference evidence="2 4" key="1">
    <citation type="journal article" date="2009" name="Int. J. Syst. Evol. Microbiol.">
        <title>Janibacter hoylei sp. nov., Bacillus isronensis sp. nov. and Bacillus aryabhattai sp. nov., isolated from cryotubes used for collecting air from the upper atmosphere.</title>
        <authorList>
            <person name="Shivaji S."/>
            <person name="Chaturvedi P."/>
            <person name="Begum Z."/>
            <person name="Pindi P.K."/>
            <person name="Manorama R."/>
            <person name="Padmanaban D.A."/>
            <person name="Shouche Y.S."/>
            <person name="Pawar S."/>
            <person name="Vaishampayan P."/>
            <person name="Dutt C.B."/>
            <person name="Datta G.N."/>
            <person name="Manchanda R.K."/>
            <person name="Rao U.R."/>
            <person name="Bhargava P.M."/>
            <person name="Narlikar J.V."/>
        </authorList>
    </citation>
    <scope>NUCLEOTIDE SEQUENCE [LARGE SCALE GENOMIC DNA]</scope>
    <source>
        <strain evidence="2 4">PVAS-1</strain>
    </source>
</reference>
<proteinExistence type="predicted"/>
<dbReference type="Gene3D" id="3.30.530.20">
    <property type="match status" value="1"/>
</dbReference>
<organism evidence="1 3">
    <name type="scientific">Janibacter hoylei PVAS-1</name>
    <dbReference type="NCBI Taxonomy" id="1210046"/>
    <lineage>
        <taxon>Bacteria</taxon>
        <taxon>Bacillati</taxon>
        <taxon>Actinomycetota</taxon>
        <taxon>Actinomycetes</taxon>
        <taxon>Micrococcales</taxon>
        <taxon>Intrasporangiaceae</taxon>
        <taxon>Janibacter</taxon>
    </lineage>
</organism>
<evidence type="ECO:0000313" key="1">
    <source>
        <dbReference type="EMBL" id="EKA62092.1"/>
    </source>
</evidence>
<dbReference type="Pfam" id="PF10604">
    <property type="entry name" value="Polyketide_cyc2"/>
    <property type="match status" value="1"/>
</dbReference>